<proteinExistence type="inferred from homology"/>
<comment type="cofactor">
    <cofactor evidence="1">
        <name>a divalent metal cation</name>
        <dbReference type="ChEBI" id="CHEBI:60240"/>
    </cofactor>
</comment>
<comment type="subcellular location">
    <subcellularLocation>
        <location evidence="2">Nucleus</location>
    </subcellularLocation>
</comment>
<evidence type="ECO:0000256" key="7">
    <source>
        <dbReference type="ARBA" id="ARBA00023242"/>
    </source>
</evidence>
<evidence type="ECO:0000313" key="10">
    <source>
        <dbReference type="Proteomes" id="UP000792457"/>
    </source>
</evidence>
<sequence length="258" mass="29772">MEVVLYNYLEDEEEDETLLATMMRNSSNEIYRRRNSQGTFKILIQGHLFDDEEKFRQYFRVSRGLFSRILSAIKEDIIKDPCNRVIKPITPTEKLCVTLRFLATGESYRSLAFQFRISHSWISTFVPIVLKAICQRLMKEAIPQLNENRLKQAAEEFYKLWNFPNCCGALDGKHIRIVKPKNSGSLYFNYKNYFSIVLLGLVDANYKFLSIDVGSYGKEGDAGIFSKSKLGKSINNSTFKFPDPMPLPGTEKVLPYVI</sequence>
<keyword evidence="6" id="KW-0378">Hydrolase</keyword>
<feature type="domain" description="DDE Tnp4" evidence="8">
    <location>
        <begin position="170"/>
        <end position="236"/>
    </location>
</feature>
<evidence type="ECO:0000259" key="8">
    <source>
        <dbReference type="Pfam" id="PF13359"/>
    </source>
</evidence>
<reference evidence="9" key="1">
    <citation type="submission" date="2013-04" db="EMBL/GenBank/DDBJ databases">
        <authorList>
            <person name="Qu J."/>
            <person name="Murali S.C."/>
            <person name="Bandaranaike D."/>
            <person name="Bellair M."/>
            <person name="Blankenburg K."/>
            <person name="Chao H."/>
            <person name="Dinh H."/>
            <person name="Doddapaneni H."/>
            <person name="Downs B."/>
            <person name="Dugan-Rocha S."/>
            <person name="Elkadiri S."/>
            <person name="Gnanaolivu R.D."/>
            <person name="Hernandez B."/>
            <person name="Javaid M."/>
            <person name="Jayaseelan J.C."/>
            <person name="Lee S."/>
            <person name="Li M."/>
            <person name="Ming W."/>
            <person name="Munidasa M."/>
            <person name="Muniz J."/>
            <person name="Nguyen L."/>
            <person name="Ongeri F."/>
            <person name="Osuji N."/>
            <person name="Pu L.-L."/>
            <person name="Puazo M."/>
            <person name="Qu C."/>
            <person name="Quiroz J."/>
            <person name="Raj R."/>
            <person name="Weissenberger G."/>
            <person name="Xin Y."/>
            <person name="Zou X."/>
            <person name="Han Y."/>
            <person name="Richards S."/>
            <person name="Worley K."/>
            <person name="Muzny D."/>
            <person name="Gibbs R."/>
        </authorList>
    </citation>
    <scope>NUCLEOTIDE SEQUENCE</scope>
    <source>
        <strain evidence="9">Sampled in the wild</strain>
    </source>
</reference>
<evidence type="ECO:0000256" key="3">
    <source>
        <dbReference type="ARBA" id="ARBA00006958"/>
    </source>
</evidence>
<dbReference type="Proteomes" id="UP000792457">
    <property type="component" value="Unassembled WGS sequence"/>
</dbReference>
<dbReference type="InterPro" id="IPR027806">
    <property type="entry name" value="HARBI1_dom"/>
</dbReference>
<dbReference type="GO" id="GO:0046872">
    <property type="term" value="F:metal ion binding"/>
    <property type="evidence" value="ECO:0007669"/>
    <property type="project" value="UniProtKB-KW"/>
</dbReference>
<dbReference type="InterPro" id="IPR045249">
    <property type="entry name" value="HARBI1-like"/>
</dbReference>
<dbReference type="OrthoDB" id="6762262at2759"/>
<accession>A0A8K0JU50</accession>
<dbReference type="GO" id="GO:0005634">
    <property type="term" value="C:nucleus"/>
    <property type="evidence" value="ECO:0007669"/>
    <property type="project" value="UniProtKB-SubCell"/>
</dbReference>
<evidence type="ECO:0000256" key="4">
    <source>
        <dbReference type="ARBA" id="ARBA00022722"/>
    </source>
</evidence>
<reference evidence="9" key="2">
    <citation type="submission" date="2017-10" db="EMBL/GenBank/DDBJ databases">
        <title>Ladona fulva Genome sequencing and assembly.</title>
        <authorList>
            <person name="Murali S."/>
            <person name="Richards S."/>
            <person name="Bandaranaike D."/>
            <person name="Bellair M."/>
            <person name="Blankenburg K."/>
            <person name="Chao H."/>
            <person name="Dinh H."/>
            <person name="Doddapaneni H."/>
            <person name="Dugan-Rocha S."/>
            <person name="Elkadiri S."/>
            <person name="Gnanaolivu R."/>
            <person name="Hernandez B."/>
            <person name="Skinner E."/>
            <person name="Javaid M."/>
            <person name="Lee S."/>
            <person name="Li M."/>
            <person name="Ming W."/>
            <person name="Munidasa M."/>
            <person name="Muniz J."/>
            <person name="Nguyen L."/>
            <person name="Hughes D."/>
            <person name="Osuji N."/>
            <person name="Pu L.-L."/>
            <person name="Puazo M."/>
            <person name="Qu C."/>
            <person name="Quiroz J."/>
            <person name="Raj R."/>
            <person name="Weissenberger G."/>
            <person name="Xin Y."/>
            <person name="Zou X."/>
            <person name="Han Y."/>
            <person name="Worley K."/>
            <person name="Muzny D."/>
            <person name="Gibbs R."/>
        </authorList>
    </citation>
    <scope>NUCLEOTIDE SEQUENCE</scope>
    <source>
        <strain evidence="9">Sampled in the wild</strain>
    </source>
</reference>
<comment type="caution">
    <text evidence="9">The sequence shown here is derived from an EMBL/GenBank/DDBJ whole genome shotgun (WGS) entry which is preliminary data.</text>
</comment>
<evidence type="ECO:0000256" key="2">
    <source>
        <dbReference type="ARBA" id="ARBA00004123"/>
    </source>
</evidence>
<dbReference type="PANTHER" id="PTHR22930:SF269">
    <property type="entry name" value="NUCLEASE HARBI1-LIKE PROTEIN"/>
    <property type="match status" value="1"/>
</dbReference>
<dbReference type="PANTHER" id="PTHR22930">
    <property type="match status" value="1"/>
</dbReference>
<evidence type="ECO:0000313" key="9">
    <source>
        <dbReference type="EMBL" id="KAG8221862.1"/>
    </source>
</evidence>
<evidence type="ECO:0000256" key="6">
    <source>
        <dbReference type="ARBA" id="ARBA00022801"/>
    </source>
</evidence>
<keyword evidence="5" id="KW-0479">Metal-binding</keyword>
<comment type="similarity">
    <text evidence="3">Belongs to the HARBI1 family.</text>
</comment>
<name>A0A8K0JU50_LADFU</name>
<dbReference type="GO" id="GO:0016787">
    <property type="term" value="F:hydrolase activity"/>
    <property type="evidence" value="ECO:0007669"/>
    <property type="project" value="UniProtKB-KW"/>
</dbReference>
<dbReference type="GO" id="GO:0004518">
    <property type="term" value="F:nuclease activity"/>
    <property type="evidence" value="ECO:0007669"/>
    <property type="project" value="UniProtKB-KW"/>
</dbReference>
<protein>
    <recommendedName>
        <fullName evidence="8">DDE Tnp4 domain-containing protein</fullName>
    </recommendedName>
</protein>
<keyword evidence="7" id="KW-0539">Nucleus</keyword>
<feature type="non-terminal residue" evidence="9">
    <location>
        <position position="258"/>
    </location>
</feature>
<gene>
    <name evidence="9" type="ORF">J437_LFUL003238</name>
</gene>
<dbReference type="AlphaFoldDB" id="A0A8K0JU50"/>
<evidence type="ECO:0000256" key="1">
    <source>
        <dbReference type="ARBA" id="ARBA00001968"/>
    </source>
</evidence>
<evidence type="ECO:0000256" key="5">
    <source>
        <dbReference type="ARBA" id="ARBA00022723"/>
    </source>
</evidence>
<organism evidence="9 10">
    <name type="scientific">Ladona fulva</name>
    <name type="common">Scarce chaser dragonfly</name>
    <name type="synonym">Libellula fulva</name>
    <dbReference type="NCBI Taxonomy" id="123851"/>
    <lineage>
        <taxon>Eukaryota</taxon>
        <taxon>Metazoa</taxon>
        <taxon>Ecdysozoa</taxon>
        <taxon>Arthropoda</taxon>
        <taxon>Hexapoda</taxon>
        <taxon>Insecta</taxon>
        <taxon>Pterygota</taxon>
        <taxon>Palaeoptera</taxon>
        <taxon>Odonata</taxon>
        <taxon>Epiprocta</taxon>
        <taxon>Anisoptera</taxon>
        <taxon>Libelluloidea</taxon>
        <taxon>Libellulidae</taxon>
        <taxon>Ladona</taxon>
    </lineage>
</organism>
<keyword evidence="4" id="KW-0540">Nuclease</keyword>
<dbReference type="EMBL" id="KZ308115">
    <property type="protein sequence ID" value="KAG8221862.1"/>
    <property type="molecule type" value="Genomic_DNA"/>
</dbReference>
<dbReference type="Pfam" id="PF13359">
    <property type="entry name" value="DDE_Tnp_4"/>
    <property type="match status" value="1"/>
</dbReference>
<keyword evidence="10" id="KW-1185">Reference proteome</keyword>